<evidence type="ECO:0000256" key="10">
    <source>
        <dbReference type="ARBA" id="ARBA00032061"/>
    </source>
</evidence>
<dbReference type="SUPFAM" id="SSF53756">
    <property type="entry name" value="UDP-Glycosyltransferase/glycogen phosphorylase"/>
    <property type="match status" value="1"/>
</dbReference>
<evidence type="ECO:0000256" key="1">
    <source>
        <dbReference type="ARBA" id="ARBA00004240"/>
    </source>
</evidence>
<feature type="domain" description="Glycosyl transferase family 28 C-terminal" evidence="13">
    <location>
        <begin position="6"/>
        <end position="172"/>
    </location>
</feature>
<evidence type="ECO:0000256" key="3">
    <source>
        <dbReference type="ARBA" id="ARBA00011198"/>
    </source>
</evidence>
<dbReference type="AlphaFoldDB" id="A0A854QHL6"/>
<comment type="subunit">
    <text evidence="3 12">Heterodimer with ALG14 to form a functional enzyme.</text>
</comment>
<gene>
    <name evidence="12" type="primary">ALG13</name>
    <name evidence="14" type="ORF">C361_01455</name>
</gene>
<evidence type="ECO:0000256" key="5">
    <source>
        <dbReference type="ARBA" id="ARBA00017468"/>
    </source>
</evidence>
<accession>A0A854QHL6</accession>
<dbReference type="PANTHER" id="PTHR12867">
    <property type="entry name" value="GLYCOSYL TRANSFERASE-RELATED"/>
    <property type="match status" value="1"/>
</dbReference>
<keyword evidence="6 12" id="KW-0328">Glycosyltransferase</keyword>
<evidence type="ECO:0000313" key="15">
    <source>
        <dbReference type="Proteomes" id="UP000199727"/>
    </source>
</evidence>
<evidence type="ECO:0000256" key="9">
    <source>
        <dbReference type="ARBA" id="ARBA00024804"/>
    </source>
</evidence>
<keyword evidence="8 12" id="KW-0256">Endoplasmic reticulum</keyword>
<name>A0A854QHL6_CRYNE</name>
<dbReference type="EMBL" id="AMKT01000025">
    <property type="protein sequence ID" value="OXG26098.1"/>
    <property type="molecule type" value="Genomic_DNA"/>
</dbReference>
<evidence type="ECO:0000256" key="8">
    <source>
        <dbReference type="ARBA" id="ARBA00022824"/>
    </source>
</evidence>
<reference evidence="14 15" key="1">
    <citation type="submission" date="2017-06" db="EMBL/GenBank/DDBJ databases">
        <title>Global population genomics of the pathogenic fungus Cryptococcus neoformans var. grubii.</title>
        <authorList>
            <person name="Cuomo C."/>
            <person name="Litvintseva A."/>
            <person name="Chen Y."/>
            <person name="Young S."/>
            <person name="Zeng Q."/>
            <person name="Chapman S."/>
            <person name="Gujja S."/>
            <person name="Saif S."/>
            <person name="Birren B."/>
        </authorList>
    </citation>
    <scope>NUCLEOTIDE SEQUENCE [LARGE SCALE GENOMIC DNA]</scope>
    <source>
        <strain evidence="14 15">Tu259-1</strain>
    </source>
</reference>
<evidence type="ECO:0000256" key="7">
    <source>
        <dbReference type="ARBA" id="ARBA00022679"/>
    </source>
</evidence>
<dbReference type="GO" id="GO:0004577">
    <property type="term" value="F:N-acetylglucosaminyldiphosphodolichol N-acetylglucosaminyltransferase activity"/>
    <property type="evidence" value="ECO:0007669"/>
    <property type="project" value="UniProtKB-EC"/>
</dbReference>
<comment type="subcellular location">
    <subcellularLocation>
        <location evidence="1 12">Endoplasmic reticulum</location>
    </subcellularLocation>
</comment>
<dbReference type="EC" id="2.4.1.141" evidence="4 12"/>
<dbReference type="InterPro" id="IPR039042">
    <property type="entry name" value="Alg13-like"/>
</dbReference>
<dbReference type="InterPro" id="IPR007235">
    <property type="entry name" value="Glyco_trans_28_C"/>
</dbReference>
<comment type="similarity">
    <text evidence="2 12">Belongs to the glycosyltransferase 28 family.</text>
</comment>
<evidence type="ECO:0000256" key="6">
    <source>
        <dbReference type="ARBA" id="ARBA00022676"/>
    </source>
</evidence>
<proteinExistence type="inferred from homology"/>
<dbReference type="Gene3D" id="3.40.50.2000">
    <property type="entry name" value="Glycogen Phosphorylase B"/>
    <property type="match status" value="1"/>
</dbReference>
<dbReference type="GO" id="GO:0005783">
    <property type="term" value="C:endoplasmic reticulum"/>
    <property type="evidence" value="ECO:0007669"/>
    <property type="project" value="UniProtKB-SubCell"/>
</dbReference>
<comment type="function">
    <text evidence="9 12">Involved in protein N-glycosylation. Essential for the second step of the dolichol-linked oligosaccharide pathway.</text>
</comment>
<organism evidence="14 15">
    <name type="scientific">Cryptococcus neoformans Tu259-1</name>
    <dbReference type="NCBI Taxonomy" id="1230072"/>
    <lineage>
        <taxon>Eukaryota</taxon>
        <taxon>Fungi</taxon>
        <taxon>Dikarya</taxon>
        <taxon>Basidiomycota</taxon>
        <taxon>Agaricomycotina</taxon>
        <taxon>Tremellomycetes</taxon>
        <taxon>Tremellales</taxon>
        <taxon>Cryptococcaceae</taxon>
        <taxon>Cryptococcus</taxon>
        <taxon>Cryptococcus neoformans species complex</taxon>
    </lineage>
</organism>
<sequence length="200" mass="22122">MYHPFTLLATVGSTLFPSLTSHVLLPTFLSLLQSLGVQRLVVQYGRAELKLQDNVKQTLSINPQGYGRGVWSDNDGGGDGDRKQNGMVVEVMRFTNDFEGLVGNSDAVISHAGSGSILTVLRRAPPIPLLVVPNRSLMDDHQSELADALYKDGYVMVASVEDLEEKVRPFLKIWPSQAKLFPGMQKEIFRDIVDDLMGYD</sequence>
<comment type="caution">
    <text evidence="14">The sequence shown here is derived from an EMBL/GenBank/DDBJ whole genome shotgun (WGS) entry which is preliminary data.</text>
</comment>
<evidence type="ECO:0000256" key="11">
    <source>
        <dbReference type="ARBA" id="ARBA00048184"/>
    </source>
</evidence>
<keyword evidence="7 12" id="KW-0808">Transferase</keyword>
<evidence type="ECO:0000256" key="2">
    <source>
        <dbReference type="ARBA" id="ARBA00006962"/>
    </source>
</evidence>
<dbReference type="OrthoDB" id="20273at2759"/>
<evidence type="ECO:0000313" key="14">
    <source>
        <dbReference type="EMBL" id="OXG26098.1"/>
    </source>
</evidence>
<comment type="catalytic activity">
    <reaction evidence="11">
        <text>an N-acetyl-alpha-D-glucosaminyl-diphospho-di-trans,poly-cis-dolichol + UDP-N-acetyl-alpha-D-glucosamine = an N,N'-diacetylchitobiosyl-diphospho-di-trans,poly-cis-dolichol + UDP + H(+)</text>
        <dbReference type="Rhea" id="RHEA:23380"/>
        <dbReference type="Rhea" id="RHEA-COMP:19507"/>
        <dbReference type="Rhea" id="RHEA-COMP:19510"/>
        <dbReference type="ChEBI" id="CHEBI:15378"/>
        <dbReference type="ChEBI" id="CHEBI:57269"/>
        <dbReference type="ChEBI" id="CHEBI:57705"/>
        <dbReference type="ChEBI" id="CHEBI:58223"/>
        <dbReference type="ChEBI" id="CHEBI:58427"/>
        <dbReference type="EC" id="2.4.1.141"/>
    </reaction>
</comment>
<dbReference type="PANTHER" id="PTHR12867:SF6">
    <property type="entry name" value="N-ACETYLGLUCOSAMINYLDIPHOSPHODOLICHOL N-ACETYLGLUCOSAMINYLTRANSFERASE"/>
    <property type="match status" value="1"/>
</dbReference>
<dbReference type="GO" id="GO:0006488">
    <property type="term" value="P:dolichol-linked oligosaccharide biosynthetic process"/>
    <property type="evidence" value="ECO:0007669"/>
    <property type="project" value="InterPro"/>
</dbReference>
<evidence type="ECO:0000256" key="4">
    <source>
        <dbReference type="ARBA" id="ARBA00012614"/>
    </source>
</evidence>
<protein>
    <recommendedName>
        <fullName evidence="5 12">UDP-N-acetylglucosamine transferase subunit ALG13</fullName>
        <ecNumber evidence="4 12">2.4.1.141</ecNumber>
    </recommendedName>
    <alternativeName>
        <fullName evidence="10 12">Asparagine-linked glycosylation protein 13</fullName>
    </alternativeName>
</protein>
<dbReference type="Proteomes" id="UP000199727">
    <property type="component" value="Unassembled WGS sequence"/>
</dbReference>
<dbReference type="Pfam" id="PF04101">
    <property type="entry name" value="Glyco_tran_28_C"/>
    <property type="match status" value="1"/>
</dbReference>
<evidence type="ECO:0000259" key="13">
    <source>
        <dbReference type="Pfam" id="PF04101"/>
    </source>
</evidence>
<evidence type="ECO:0000256" key="12">
    <source>
        <dbReference type="RuleBase" id="RU362128"/>
    </source>
</evidence>